<dbReference type="PANTHER" id="PTHR43018">
    <property type="entry name" value="PHOSPHO-2-DEHYDRO-3-DEOXYHEPTONATE ALDOLASE"/>
    <property type="match status" value="1"/>
</dbReference>
<evidence type="ECO:0000256" key="3">
    <source>
        <dbReference type="SAM" id="Coils"/>
    </source>
</evidence>
<name>A0ABY0ILB8_9BACT</name>
<dbReference type="PROSITE" id="PS51168">
    <property type="entry name" value="CHORISMATE_MUT_2"/>
    <property type="match status" value="1"/>
</dbReference>
<feature type="coiled-coil region" evidence="3">
    <location>
        <begin position="260"/>
        <end position="294"/>
    </location>
</feature>
<organism evidence="5 6">
    <name type="scientific">Halobacteriovorax vibrionivorans</name>
    <dbReference type="NCBI Taxonomy" id="2152716"/>
    <lineage>
        <taxon>Bacteria</taxon>
        <taxon>Pseudomonadati</taxon>
        <taxon>Bdellovibrionota</taxon>
        <taxon>Bacteriovoracia</taxon>
        <taxon>Bacteriovoracales</taxon>
        <taxon>Halobacteriovoraceae</taxon>
        <taxon>Halobacteriovorax</taxon>
    </lineage>
</organism>
<evidence type="ECO:0000259" key="4">
    <source>
        <dbReference type="PROSITE" id="PS51168"/>
    </source>
</evidence>
<sequence>MKVMKIAPLNSWMDIKERPLVIAGPCSAESEEQVYQIAKELVANGKVDAFRAGIWKPRTRPNTFEGVGLVGLPWMERVKKDFGIPITTEVANASHVELALKHNVDILWIGARTTVSPFAVQEIADALRGVDIPVMVKNPINLDLALWMGAIERFSAVGLDKLAAIHRGFSSAEKTKYRNKPYWAIPIELKRLMPELPIICDPSHIAGNRNLIGEVCQKAMDMNMDGVMVETHITPEKALSDAAQQVTPKMLHDIITHLQVRDAIGLNDGFEDELNKLRNKIDQVDNDILEMMHMRMNIVKQIGKLKSENNVTPLQVGRMDALMKDRLEKGKKFSLDPRFVEELYHAIHTESVREQTRMMNDFKKES</sequence>
<dbReference type="Gene3D" id="3.20.20.70">
    <property type="entry name" value="Aldolase class I"/>
    <property type="match status" value="1"/>
</dbReference>
<dbReference type="Gene3D" id="1.20.59.10">
    <property type="entry name" value="Chorismate mutase"/>
    <property type="match status" value="1"/>
</dbReference>
<dbReference type="InterPro" id="IPR006218">
    <property type="entry name" value="DAHP1/KDSA"/>
</dbReference>
<proteinExistence type="predicted"/>
<comment type="caution">
    <text evidence="5">The sequence shown here is derived from an EMBL/GenBank/DDBJ whole genome shotgun (WGS) entry which is preliminary data.</text>
</comment>
<accession>A0ABY0ILB8</accession>
<keyword evidence="2" id="KW-0808">Transferase</keyword>
<dbReference type="InterPro" id="IPR052899">
    <property type="entry name" value="Class-I_DAHP_synthase"/>
</dbReference>
<dbReference type="EC" id="5.4.99.5" evidence="1"/>
<dbReference type="PANTHER" id="PTHR43018:SF1">
    <property type="entry name" value="PROTEIN AROA(G)"/>
    <property type="match status" value="1"/>
</dbReference>
<protein>
    <recommendedName>
        <fullName evidence="1">chorismate mutase</fullName>
        <ecNumber evidence="1">5.4.99.5</ecNumber>
    </recommendedName>
</protein>
<dbReference type="SMART" id="SM00830">
    <property type="entry name" value="CM_2"/>
    <property type="match status" value="1"/>
</dbReference>
<evidence type="ECO:0000313" key="6">
    <source>
        <dbReference type="Proteomes" id="UP000443582"/>
    </source>
</evidence>
<dbReference type="EMBL" id="QDKL01000001">
    <property type="protein sequence ID" value="RZF23285.1"/>
    <property type="molecule type" value="Genomic_DNA"/>
</dbReference>
<dbReference type="Pfam" id="PF00793">
    <property type="entry name" value="DAHP_synth_1"/>
    <property type="match status" value="1"/>
</dbReference>
<keyword evidence="3" id="KW-0175">Coiled coil</keyword>
<evidence type="ECO:0000256" key="1">
    <source>
        <dbReference type="ARBA" id="ARBA00012404"/>
    </source>
</evidence>
<reference evidence="6" key="1">
    <citation type="journal article" date="2019" name="Int. J. Syst. Evol. Microbiol.">
        <title>Halobacteriovorax valvorus sp. nov., a novel prokaryotic predator isolated from coastal seawater of China.</title>
        <authorList>
            <person name="Chen M.-X."/>
        </authorList>
    </citation>
    <scope>NUCLEOTIDE SEQUENCE [LARGE SCALE GENOMIC DNA]</scope>
    <source>
        <strain evidence="6">BL9</strain>
    </source>
</reference>
<dbReference type="InterPro" id="IPR036263">
    <property type="entry name" value="Chorismate_II_sf"/>
</dbReference>
<keyword evidence="6" id="KW-1185">Reference proteome</keyword>
<evidence type="ECO:0000313" key="5">
    <source>
        <dbReference type="EMBL" id="RZF23285.1"/>
    </source>
</evidence>
<gene>
    <name evidence="5" type="ORF">DAY19_01710</name>
</gene>
<dbReference type="SUPFAM" id="SSF48600">
    <property type="entry name" value="Chorismate mutase II"/>
    <property type="match status" value="1"/>
</dbReference>
<feature type="domain" description="Chorismate mutase" evidence="4">
    <location>
        <begin position="268"/>
        <end position="359"/>
    </location>
</feature>
<evidence type="ECO:0000256" key="2">
    <source>
        <dbReference type="ARBA" id="ARBA00022679"/>
    </source>
</evidence>
<dbReference type="SUPFAM" id="SSF51569">
    <property type="entry name" value="Aldolase"/>
    <property type="match status" value="1"/>
</dbReference>
<dbReference type="InterPro" id="IPR013785">
    <property type="entry name" value="Aldolase_TIM"/>
</dbReference>
<dbReference type="InterPro" id="IPR036979">
    <property type="entry name" value="CM_dom_sf"/>
</dbReference>
<dbReference type="Proteomes" id="UP000443582">
    <property type="component" value="Unassembled WGS sequence"/>
</dbReference>
<dbReference type="Pfam" id="PF01817">
    <property type="entry name" value="CM_2"/>
    <property type="match status" value="1"/>
</dbReference>
<dbReference type="InterPro" id="IPR002701">
    <property type="entry name" value="CM_II_prokaryot"/>
</dbReference>